<protein>
    <submittedName>
        <fullName evidence="2">Uncharacterized protein</fullName>
    </submittedName>
</protein>
<name>A0ABZ1BAN5_9ACTN</name>
<sequence>MGPAPGHCRTVADGTATLSPKVTTTLIESYVERRAAPAGPRRCSGWPPSPIASARCSSCWAAAGPTPSSPRASSSARRR</sequence>
<evidence type="ECO:0000256" key="1">
    <source>
        <dbReference type="SAM" id="MobiDB-lite"/>
    </source>
</evidence>
<feature type="region of interest" description="Disordered" evidence="1">
    <location>
        <begin position="60"/>
        <end position="79"/>
    </location>
</feature>
<dbReference type="EMBL" id="CP141261">
    <property type="protein sequence ID" value="WRL67326.1"/>
    <property type="molecule type" value="Genomic_DNA"/>
</dbReference>
<organism evidence="2 3">
    <name type="scientific">Blastococcus brunescens</name>
    <dbReference type="NCBI Taxonomy" id="1564165"/>
    <lineage>
        <taxon>Bacteria</taxon>
        <taxon>Bacillati</taxon>
        <taxon>Actinomycetota</taxon>
        <taxon>Actinomycetes</taxon>
        <taxon>Geodermatophilales</taxon>
        <taxon>Geodermatophilaceae</taxon>
        <taxon>Blastococcus</taxon>
    </lineage>
</organism>
<evidence type="ECO:0000313" key="2">
    <source>
        <dbReference type="EMBL" id="WRL67326.1"/>
    </source>
</evidence>
<keyword evidence="3" id="KW-1185">Reference proteome</keyword>
<proteinExistence type="predicted"/>
<reference evidence="2 3" key="1">
    <citation type="submission" date="2023-12" db="EMBL/GenBank/DDBJ databases">
        <title>Blastococcus brunescens sp. nov., an actonobacterium isolated from sandstone collected in sahara desert.</title>
        <authorList>
            <person name="Gtari M."/>
            <person name="Ghodhbane F."/>
        </authorList>
    </citation>
    <scope>NUCLEOTIDE SEQUENCE [LARGE SCALE GENOMIC DNA]</scope>
    <source>
        <strain evidence="2 3">BMG 8361</strain>
    </source>
</reference>
<gene>
    <name evidence="2" type="ORF">U6N30_30930</name>
</gene>
<dbReference type="RefSeq" id="WP_324278633.1">
    <property type="nucleotide sequence ID" value="NZ_CP141261.1"/>
</dbReference>
<accession>A0ABZ1BAN5</accession>
<evidence type="ECO:0000313" key="3">
    <source>
        <dbReference type="Proteomes" id="UP001324287"/>
    </source>
</evidence>
<dbReference type="Proteomes" id="UP001324287">
    <property type="component" value="Chromosome"/>
</dbReference>